<proteinExistence type="predicted"/>
<dbReference type="Proteomes" id="UP000599074">
    <property type="component" value="Unassembled WGS sequence"/>
</dbReference>
<reference evidence="2" key="1">
    <citation type="submission" date="2021-01" db="EMBL/GenBank/DDBJ databases">
        <title>Whole genome shotgun sequence of Planosporangium mesophilum NBRC 109066.</title>
        <authorList>
            <person name="Komaki H."/>
            <person name="Tamura T."/>
        </authorList>
    </citation>
    <scope>NUCLEOTIDE SEQUENCE</scope>
    <source>
        <strain evidence="2">NBRC 109066</strain>
    </source>
</reference>
<dbReference type="SUPFAM" id="SSF56601">
    <property type="entry name" value="beta-lactamase/transpeptidase-like"/>
    <property type="match status" value="1"/>
</dbReference>
<keyword evidence="3" id="KW-1185">Reference proteome</keyword>
<dbReference type="InterPro" id="IPR012338">
    <property type="entry name" value="Beta-lactam/transpept-like"/>
</dbReference>
<evidence type="ECO:0000256" key="1">
    <source>
        <dbReference type="SAM" id="SignalP"/>
    </source>
</evidence>
<dbReference type="RefSeq" id="WP_168114160.1">
    <property type="nucleotide sequence ID" value="NZ_BOON01000013.1"/>
</dbReference>
<evidence type="ECO:0000313" key="3">
    <source>
        <dbReference type="Proteomes" id="UP000599074"/>
    </source>
</evidence>
<feature type="chain" id="PRO_5035179912" description="Serine hydrolase" evidence="1">
    <location>
        <begin position="33"/>
        <end position="291"/>
    </location>
</feature>
<comment type="caution">
    <text evidence="2">The sequence shown here is derived from an EMBL/GenBank/DDBJ whole genome shotgun (WGS) entry which is preliminary data.</text>
</comment>
<name>A0A8J3TA88_9ACTN</name>
<evidence type="ECO:0008006" key="4">
    <source>
        <dbReference type="Google" id="ProtNLM"/>
    </source>
</evidence>
<evidence type="ECO:0000313" key="2">
    <source>
        <dbReference type="EMBL" id="GII21841.1"/>
    </source>
</evidence>
<keyword evidence="1" id="KW-0732">Signal</keyword>
<gene>
    <name evidence="2" type="ORF">Pme01_14380</name>
</gene>
<dbReference type="Gene3D" id="3.40.710.10">
    <property type="entry name" value="DD-peptidase/beta-lactamase superfamily"/>
    <property type="match status" value="1"/>
</dbReference>
<organism evidence="2 3">
    <name type="scientific">Planosporangium mesophilum</name>
    <dbReference type="NCBI Taxonomy" id="689768"/>
    <lineage>
        <taxon>Bacteria</taxon>
        <taxon>Bacillati</taxon>
        <taxon>Actinomycetota</taxon>
        <taxon>Actinomycetes</taxon>
        <taxon>Micromonosporales</taxon>
        <taxon>Micromonosporaceae</taxon>
        <taxon>Planosporangium</taxon>
    </lineage>
</organism>
<dbReference type="AlphaFoldDB" id="A0A8J3TA88"/>
<dbReference type="EMBL" id="BOON01000013">
    <property type="protein sequence ID" value="GII21841.1"/>
    <property type="molecule type" value="Genomic_DNA"/>
</dbReference>
<accession>A0A8J3TA88</accession>
<protein>
    <recommendedName>
        <fullName evidence="4">Serine hydrolase</fullName>
    </recommendedName>
</protein>
<sequence>MRLRNVFTAFTIAALALSAVTLWTDVTGTGNAATVPGPFARYTRDLGGEEPSPTLGMAGQAAPPLLAPAPVSVSVQGFYAWALLDRKTGTMTGSTNAAAATNTTESMIKVWITADYLRRFTAAGPDQERLDELSRMIRDSDDAAAQDIYEADGDNAVVQRMVSVCGLTETSVVDGWWSRTQISARDAVRLGACLTDGRAAGPKWTSWVLGEMRQVRGEGRFGVVEALPTEVANRIPIKNGWTVVGDEWHVNCMAVVDRYVLAVLTRYPEELGLDYGAGICRSVTSQLRPRS</sequence>
<feature type="signal peptide" evidence="1">
    <location>
        <begin position="1"/>
        <end position="32"/>
    </location>
</feature>